<feature type="signal peptide" evidence="1">
    <location>
        <begin position="1"/>
        <end position="17"/>
    </location>
</feature>
<feature type="chain" id="PRO_5047403544" evidence="1">
    <location>
        <begin position="18"/>
        <end position="211"/>
    </location>
</feature>
<dbReference type="Proteomes" id="UP001365128">
    <property type="component" value="Unassembled WGS sequence"/>
</dbReference>
<dbReference type="EMBL" id="JBBPDW010000012">
    <property type="protein sequence ID" value="KAK7547724.1"/>
    <property type="molecule type" value="Genomic_DNA"/>
</dbReference>
<organism evidence="2 3">
    <name type="scientific">Phyllosticta citricarpa</name>
    <dbReference type="NCBI Taxonomy" id="55181"/>
    <lineage>
        <taxon>Eukaryota</taxon>
        <taxon>Fungi</taxon>
        <taxon>Dikarya</taxon>
        <taxon>Ascomycota</taxon>
        <taxon>Pezizomycotina</taxon>
        <taxon>Dothideomycetes</taxon>
        <taxon>Dothideomycetes incertae sedis</taxon>
        <taxon>Botryosphaeriales</taxon>
        <taxon>Phyllostictaceae</taxon>
        <taxon>Phyllosticta</taxon>
    </lineage>
</organism>
<evidence type="ECO:0000313" key="2">
    <source>
        <dbReference type="EMBL" id="KAK7547724.1"/>
    </source>
</evidence>
<evidence type="ECO:0000313" key="3">
    <source>
        <dbReference type="Proteomes" id="UP001365128"/>
    </source>
</evidence>
<keyword evidence="3" id="KW-1185">Reference proteome</keyword>
<reference evidence="2 3" key="1">
    <citation type="submission" date="2024-04" db="EMBL/GenBank/DDBJ databases">
        <title>Phyllosticta paracitricarpa is synonymous to the EU quarantine fungus P. citricarpa based on phylogenomic analyses.</title>
        <authorList>
            <consortium name="Lawrence Berkeley National Laboratory"/>
            <person name="Van Ingen-Buijs V.A."/>
            <person name="Van Westerhoven A.C."/>
            <person name="Haridas S."/>
            <person name="Skiadas P."/>
            <person name="Martin F."/>
            <person name="Groenewald J.Z."/>
            <person name="Crous P.W."/>
            <person name="Seidl M.F."/>
        </authorList>
    </citation>
    <scope>NUCLEOTIDE SEQUENCE [LARGE SCALE GENOMIC DNA]</scope>
    <source>
        <strain evidence="2 3">CBS 122670</strain>
    </source>
</reference>
<protein>
    <submittedName>
        <fullName evidence="2">Uncharacterized protein</fullName>
    </submittedName>
</protein>
<accession>A0ABR1MGE6</accession>
<name>A0ABR1MGE6_9PEZI</name>
<comment type="caution">
    <text evidence="2">The sequence shown here is derived from an EMBL/GenBank/DDBJ whole genome shotgun (WGS) entry which is preliminary data.</text>
</comment>
<evidence type="ECO:0000256" key="1">
    <source>
        <dbReference type="SAM" id="SignalP"/>
    </source>
</evidence>
<proteinExistence type="predicted"/>
<sequence>MALLWTIFLGALRSSLVKQFADLWHVVVVSSKNTWEVPIHSVSTAPETPATTDFAELNILIRRTSPLSFVERPRIRDVPWIHTGPSRLWLAPILPACQALIETCVWVVAVLQADFRAAVGGDFGALFARTNFDGRNIPPSGRFCGGSAQFCCGRAGYPSGWGEGEYLKAVTETAVRKRSTRRDIDIMLGTCGSICDKSDKVEQSGGQVSAA</sequence>
<gene>
    <name evidence="2" type="ORF">IWX46DRAFT_580424</name>
</gene>
<keyword evidence="1" id="KW-0732">Signal</keyword>